<gene>
    <name evidence="1" type="ORF">AFUS01_LOCUS8366</name>
</gene>
<keyword evidence="2" id="KW-1185">Reference proteome</keyword>
<organism evidence="1 2">
    <name type="scientific">Allacma fusca</name>
    <dbReference type="NCBI Taxonomy" id="39272"/>
    <lineage>
        <taxon>Eukaryota</taxon>
        <taxon>Metazoa</taxon>
        <taxon>Ecdysozoa</taxon>
        <taxon>Arthropoda</taxon>
        <taxon>Hexapoda</taxon>
        <taxon>Collembola</taxon>
        <taxon>Symphypleona</taxon>
        <taxon>Sminthuridae</taxon>
        <taxon>Allacma</taxon>
    </lineage>
</organism>
<feature type="non-terminal residue" evidence="1">
    <location>
        <position position="1"/>
    </location>
</feature>
<evidence type="ECO:0000313" key="1">
    <source>
        <dbReference type="EMBL" id="CAG7719018.1"/>
    </source>
</evidence>
<reference evidence="1" key="1">
    <citation type="submission" date="2021-06" db="EMBL/GenBank/DDBJ databases">
        <authorList>
            <person name="Hodson N. C."/>
            <person name="Mongue J. A."/>
            <person name="Jaron S. K."/>
        </authorList>
    </citation>
    <scope>NUCLEOTIDE SEQUENCE</scope>
</reference>
<dbReference type="Proteomes" id="UP000708208">
    <property type="component" value="Unassembled WGS sequence"/>
</dbReference>
<protein>
    <submittedName>
        <fullName evidence="1">Uncharacterized protein</fullName>
    </submittedName>
</protein>
<comment type="caution">
    <text evidence="1">The sequence shown here is derived from an EMBL/GenBank/DDBJ whole genome shotgun (WGS) entry which is preliminary data.</text>
</comment>
<name>A0A8J2K3L1_9HEXA</name>
<accession>A0A8J2K3L1</accession>
<sequence length="50" mass="5699">MSLEELPLLKLRFSGKHLPFTGLPLLPQFLHHTSFTPFLLVMCYGHEGFG</sequence>
<dbReference type="AlphaFoldDB" id="A0A8J2K3L1"/>
<evidence type="ECO:0000313" key="2">
    <source>
        <dbReference type="Proteomes" id="UP000708208"/>
    </source>
</evidence>
<dbReference type="EMBL" id="CAJVCH010058012">
    <property type="protein sequence ID" value="CAG7719018.1"/>
    <property type="molecule type" value="Genomic_DNA"/>
</dbReference>
<proteinExistence type="predicted"/>